<evidence type="ECO:0000256" key="8">
    <source>
        <dbReference type="ARBA" id="ARBA00023098"/>
    </source>
</evidence>
<keyword evidence="8" id="KW-0443">Lipid metabolism</keyword>
<evidence type="ECO:0000256" key="10">
    <source>
        <dbReference type="ARBA" id="ARBA00057783"/>
    </source>
</evidence>
<evidence type="ECO:0000259" key="13">
    <source>
        <dbReference type="PROSITE" id="PS50075"/>
    </source>
</evidence>
<name>A0A2P6Q209_ROSCH</name>
<keyword evidence="9 12" id="KW-0275">Fatty acid biosynthesis</keyword>
<evidence type="ECO:0000256" key="1">
    <source>
        <dbReference type="ARBA" id="ARBA00005194"/>
    </source>
</evidence>
<dbReference type="GO" id="GO:0005739">
    <property type="term" value="C:mitochondrion"/>
    <property type="evidence" value="ECO:0007669"/>
    <property type="project" value="UniProtKB-ARBA"/>
</dbReference>
<evidence type="ECO:0000313" key="14">
    <source>
        <dbReference type="EMBL" id="PRQ28211.1"/>
    </source>
</evidence>
<dbReference type="InterPro" id="IPR036736">
    <property type="entry name" value="ACP-like_sf"/>
</dbReference>
<dbReference type="NCBIfam" id="TIGR00517">
    <property type="entry name" value="acyl_carrier"/>
    <property type="match status" value="1"/>
</dbReference>
<accession>A0A2P6Q209</accession>
<dbReference type="SUPFAM" id="SSF47336">
    <property type="entry name" value="ACP-like"/>
    <property type="match status" value="1"/>
</dbReference>
<comment type="similarity">
    <text evidence="2">Belongs to the acyl carrier protein (ACP) family.</text>
</comment>
<reference evidence="14 15" key="1">
    <citation type="journal article" date="2018" name="Nat. Genet.">
        <title>The Rosa genome provides new insights in the design of modern roses.</title>
        <authorList>
            <person name="Bendahmane M."/>
        </authorList>
    </citation>
    <scope>NUCLEOTIDE SEQUENCE [LARGE SCALE GENOMIC DNA]</scope>
    <source>
        <strain evidence="15">cv. Old Blush</strain>
    </source>
</reference>
<dbReference type="PANTHER" id="PTHR20863">
    <property type="entry name" value="ACYL CARRIER PROTEIN"/>
    <property type="match status" value="1"/>
</dbReference>
<keyword evidence="6" id="KW-0813">Transport</keyword>
<evidence type="ECO:0000256" key="2">
    <source>
        <dbReference type="ARBA" id="ARBA00010930"/>
    </source>
</evidence>
<dbReference type="InterPro" id="IPR009081">
    <property type="entry name" value="PP-bd_ACP"/>
</dbReference>
<dbReference type="OMA" id="LRYWCSA"/>
<gene>
    <name evidence="14" type="ORF">RchiOBHm_Chr5g0000581</name>
</gene>
<keyword evidence="7" id="KW-0276">Fatty acid metabolism</keyword>
<dbReference type="HAMAP" id="MF_01217">
    <property type="entry name" value="Acyl_carrier"/>
    <property type="match status" value="1"/>
</dbReference>
<keyword evidence="3 12" id="KW-0596">Phosphopantetheine</keyword>
<comment type="subunit">
    <text evidence="11">Complex I is composed of at least 49 different subunits.</text>
</comment>
<evidence type="ECO:0000313" key="15">
    <source>
        <dbReference type="Proteomes" id="UP000238479"/>
    </source>
</evidence>
<evidence type="ECO:0000256" key="3">
    <source>
        <dbReference type="ARBA" id="ARBA00022450"/>
    </source>
</evidence>
<dbReference type="Proteomes" id="UP000238479">
    <property type="component" value="Chromosome 5"/>
</dbReference>
<keyword evidence="5" id="KW-0597">Phosphoprotein</keyword>
<protein>
    <recommendedName>
        <fullName evidence="12">Acyl carrier protein</fullName>
    </recommendedName>
</protein>
<evidence type="ECO:0000256" key="4">
    <source>
        <dbReference type="ARBA" id="ARBA00022516"/>
    </source>
</evidence>
<evidence type="ECO:0000256" key="9">
    <source>
        <dbReference type="ARBA" id="ARBA00023160"/>
    </source>
</evidence>
<dbReference type="Pfam" id="PF00550">
    <property type="entry name" value="PP-binding"/>
    <property type="match status" value="1"/>
</dbReference>
<dbReference type="GO" id="GO:0000036">
    <property type="term" value="F:acyl carrier activity"/>
    <property type="evidence" value="ECO:0007669"/>
    <property type="project" value="TreeGrafter"/>
</dbReference>
<dbReference type="OrthoDB" id="448946at2759"/>
<evidence type="ECO:0000256" key="7">
    <source>
        <dbReference type="ARBA" id="ARBA00022832"/>
    </source>
</evidence>
<dbReference type="STRING" id="74649.A0A2P6Q209"/>
<dbReference type="FunFam" id="1.10.1200.10:FF:000003">
    <property type="entry name" value="Acyl carrier protein"/>
    <property type="match status" value="1"/>
</dbReference>
<dbReference type="EMBL" id="PDCK01000043">
    <property type="protein sequence ID" value="PRQ28211.1"/>
    <property type="molecule type" value="Genomic_DNA"/>
</dbReference>
<keyword evidence="6" id="KW-0249">Electron transport</keyword>
<sequence length="124" mass="14044">MQSIRNSILWHVRMGSSPQKLMLAERGNVLKCLSRHLCASTNTDQILDRVVGLVKKFDKIESSKVTKTADFHKDLSLDSLDRVELVMAFEEEFSIEIPEEKADKLTCCVDVARYIVSEAEKKSA</sequence>
<dbReference type="PANTHER" id="PTHR20863:SF60">
    <property type="entry name" value="ACYL CARRIER PROTEIN 3, MITOCHONDRIAL"/>
    <property type="match status" value="1"/>
</dbReference>
<dbReference type="Gramene" id="PRQ28211">
    <property type="protein sequence ID" value="PRQ28211"/>
    <property type="gene ID" value="RchiOBHm_Chr5g0000581"/>
</dbReference>
<dbReference type="InterPro" id="IPR003231">
    <property type="entry name" value="ACP"/>
</dbReference>
<dbReference type="GO" id="GO:0000035">
    <property type="term" value="F:acyl binding"/>
    <property type="evidence" value="ECO:0007669"/>
    <property type="project" value="TreeGrafter"/>
</dbReference>
<comment type="pathway">
    <text evidence="1">Lipid metabolism; fatty acid biosynthesis.</text>
</comment>
<evidence type="ECO:0000256" key="11">
    <source>
        <dbReference type="ARBA" id="ARBA00063067"/>
    </source>
</evidence>
<dbReference type="AlphaFoldDB" id="A0A2P6Q209"/>
<keyword evidence="4 12" id="KW-0444">Lipid biosynthesis</keyword>
<evidence type="ECO:0000256" key="5">
    <source>
        <dbReference type="ARBA" id="ARBA00022553"/>
    </source>
</evidence>
<evidence type="ECO:0000256" key="12">
    <source>
        <dbReference type="RuleBase" id="RU000722"/>
    </source>
</evidence>
<evidence type="ECO:0000256" key="6">
    <source>
        <dbReference type="ARBA" id="ARBA00022660"/>
    </source>
</evidence>
<organism evidence="14 15">
    <name type="scientific">Rosa chinensis</name>
    <name type="common">China rose</name>
    <dbReference type="NCBI Taxonomy" id="74649"/>
    <lineage>
        <taxon>Eukaryota</taxon>
        <taxon>Viridiplantae</taxon>
        <taxon>Streptophyta</taxon>
        <taxon>Embryophyta</taxon>
        <taxon>Tracheophyta</taxon>
        <taxon>Spermatophyta</taxon>
        <taxon>Magnoliopsida</taxon>
        <taxon>eudicotyledons</taxon>
        <taxon>Gunneridae</taxon>
        <taxon>Pentapetalae</taxon>
        <taxon>rosids</taxon>
        <taxon>fabids</taxon>
        <taxon>Rosales</taxon>
        <taxon>Rosaceae</taxon>
        <taxon>Rosoideae</taxon>
        <taxon>Rosoideae incertae sedis</taxon>
        <taxon>Rosa</taxon>
    </lineage>
</organism>
<keyword evidence="15" id="KW-1185">Reference proteome</keyword>
<feature type="domain" description="Carrier" evidence="13">
    <location>
        <begin position="44"/>
        <end position="119"/>
    </location>
</feature>
<dbReference type="NCBIfam" id="NF002148">
    <property type="entry name" value="PRK00982.1-2"/>
    <property type="match status" value="1"/>
</dbReference>
<dbReference type="Gene3D" id="1.10.1200.10">
    <property type="entry name" value="ACP-like"/>
    <property type="match status" value="1"/>
</dbReference>
<comment type="caution">
    <text evidence="14">The sequence shown here is derived from an EMBL/GenBank/DDBJ whole genome shotgun (WGS) entry which is preliminary data.</text>
</comment>
<comment type="function">
    <text evidence="10">Carrier of the growing fatty acid chain in fatty acid biosynthesis. May be involved in the synthesis of short and medium chain fatty acids. Accessory and non-catalytic subunit of the mitochondrial membrane respiratory chain NADH dehydrogenase (Complex I), which functions in the transfer of electrons from NADH to the respiratory chain.</text>
</comment>
<proteinExistence type="inferred from homology"/>
<keyword evidence="6" id="KW-0679">Respiratory chain</keyword>
<dbReference type="PROSITE" id="PS50075">
    <property type="entry name" value="CARRIER"/>
    <property type="match status" value="1"/>
</dbReference>